<dbReference type="Gene3D" id="3.30.750.24">
    <property type="entry name" value="STAS domain"/>
    <property type="match status" value="1"/>
</dbReference>
<dbReference type="PROSITE" id="PS50801">
    <property type="entry name" value="STAS"/>
    <property type="match status" value="1"/>
</dbReference>
<accession>A0A239BD56</accession>
<proteinExistence type="inferred from homology"/>
<dbReference type="InterPro" id="IPR003658">
    <property type="entry name" value="Anti-sigma_ant"/>
</dbReference>
<evidence type="ECO:0000256" key="2">
    <source>
        <dbReference type="RuleBase" id="RU003749"/>
    </source>
</evidence>
<evidence type="ECO:0000313" key="5">
    <source>
        <dbReference type="EMBL" id="SNS05786.1"/>
    </source>
</evidence>
<dbReference type="AlphaFoldDB" id="A0A239BD56"/>
<dbReference type="InterPro" id="IPR036513">
    <property type="entry name" value="STAS_dom_sf"/>
</dbReference>
<reference evidence="5 6" key="1">
    <citation type="submission" date="2017-06" db="EMBL/GenBank/DDBJ databases">
        <authorList>
            <person name="Kim H.J."/>
            <person name="Triplett B.A."/>
        </authorList>
    </citation>
    <scope>NUCLEOTIDE SEQUENCE [LARGE SCALE GENOMIC DNA]</scope>
    <source>
        <strain evidence="5 6">CGMCC 4.2132</strain>
    </source>
</reference>
<evidence type="ECO:0000259" key="4">
    <source>
        <dbReference type="PROSITE" id="PS50801"/>
    </source>
</evidence>
<dbReference type="NCBIfam" id="TIGR00377">
    <property type="entry name" value="ant_ant_sig"/>
    <property type="match status" value="1"/>
</dbReference>
<dbReference type="EMBL" id="FZOD01000003">
    <property type="protein sequence ID" value="SNS05786.1"/>
    <property type="molecule type" value="Genomic_DNA"/>
</dbReference>
<name>A0A239BD56_9ACTN</name>
<feature type="domain" description="STAS" evidence="4">
    <location>
        <begin position="37"/>
        <end position="136"/>
    </location>
</feature>
<evidence type="ECO:0000256" key="1">
    <source>
        <dbReference type="ARBA" id="ARBA00009013"/>
    </source>
</evidence>
<evidence type="ECO:0000256" key="3">
    <source>
        <dbReference type="SAM" id="MobiDB-lite"/>
    </source>
</evidence>
<evidence type="ECO:0000313" key="6">
    <source>
        <dbReference type="Proteomes" id="UP000198282"/>
    </source>
</evidence>
<dbReference type="Proteomes" id="UP000198282">
    <property type="component" value="Unassembled WGS sequence"/>
</dbReference>
<dbReference type="InterPro" id="IPR002645">
    <property type="entry name" value="STAS_dom"/>
</dbReference>
<sequence length="136" mass="14658">MRKLQGWEGQGRKLDTSIEDGPESAFTATSGLHGTTLVVRASGELDYCHTSVLRAELGRAWEGLRSPTLILDLSALTFCDSSGIGELLQARHHGLEEGVRLILTGVQGNLARRLNLAGLTQVFEVFPSLTEALEVA</sequence>
<dbReference type="CDD" id="cd07043">
    <property type="entry name" value="STAS_anti-anti-sigma_factors"/>
    <property type="match status" value="1"/>
</dbReference>
<keyword evidence="6" id="KW-1185">Reference proteome</keyword>
<dbReference type="PANTHER" id="PTHR33495">
    <property type="entry name" value="ANTI-SIGMA FACTOR ANTAGONIST TM_1081-RELATED-RELATED"/>
    <property type="match status" value="1"/>
</dbReference>
<feature type="region of interest" description="Disordered" evidence="3">
    <location>
        <begin position="1"/>
        <end position="22"/>
    </location>
</feature>
<gene>
    <name evidence="5" type="ORF">SAMN05216276_1003127</name>
</gene>
<dbReference type="GO" id="GO:0043856">
    <property type="term" value="F:anti-sigma factor antagonist activity"/>
    <property type="evidence" value="ECO:0007669"/>
    <property type="project" value="InterPro"/>
</dbReference>
<protein>
    <recommendedName>
        <fullName evidence="2">Anti-sigma factor antagonist</fullName>
    </recommendedName>
</protein>
<dbReference type="SUPFAM" id="SSF52091">
    <property type="entry name" value="SpoIIaa-like"/>
    <property type="match status" value="1"/>
</dbReference>
<dbReference type="PANTHER" id="PTHR33495:SF2">
    <property type="entry name" value="ANTI-SIGMA FACTOR ANTAGONIST TM_1081-RELATED"/>
    <property type="match status" value="1"/>
</dbReference>
<dbReference type="Pfam" id="PF01740">
    <property type="entry name" value="STAS"/>
    <property type="match status" value="1"/>
</dbReference>
<comment type="similarity">
    <text evidence="1 2">Belongs to the anti-sigma-factor antagonist family.</text>
</comment>
<dbReference type="RefSeq" id="WP_089205841.1">
    <property type="nucleotide sequence ID" value="NZ_FZOD01000003.1"/>
</dbReference>
<dbReference type="OrthoDB" id="5471473at2"/>
<organism evidence="5 6">
    <name type="scientific">Streptosporangium subroseum</name>
    <dbReference type="NCBI Taxonomy" id="106412"/>
    <lineage>
        <taxon>Bacteria</taxon>
        <taxon>Bacillati</taxon>
        <taxon>Actinomycetota</taxon>
        <taxon>Actinomycetes</taxon>
        <taxon>Streptosporangiales</taxon>
        <taxon>Streptosporangiaceae</taxon>
        <taxon>Streptosporangium</taxon>
    </lineage>
</organism>